<dbReference type="AlphaFoldDB" id="A0A370GFV8"/>
<dbReference type="EMBL" id="QQAX01000013">
    <property type="protein sequence ID" value="RDI42685.1"/>
    <property type="molecule type" value="Genomic_DNA"/>
</dbReference>
<feature type="region of interest" description="Disordered" evidence="1">
    <location>
        <begin position="314"/>
        <end position="347"/>
    </location>
</feature>
<keyword evidence="3" id="KW-1185">Reference proteome</keyword>
<evidence type="ECO:0000313" key="3">
    <source>
        <dbReference type="Proteomes" id="UP000254720"/>
    </source>
</evidence>
<gene>
    <name evidence="2" type="ORF">C8D86_11314</name>
</gene>
<protein>
    <submittedName>
        <fullName evidence="2">Uncharacterized protein</fullName>
    </submittedName>
</protein>
<accession>A0A370GFV8</accession>
<proteinExistence type="predicted"/>
<sequence length="347" mass="39842">MFSHEQLAEEIKEKEQEINKKLDKIVTELTQVALPNLELARELDDFIQAVQDNKFDYSLIEKKLRAVRHGVSKTDKQDLLDQIAKLLEKKAQYLQIMPTQIREKPPYEEVGLSSDPNTQNMAAQETSQIIELLFKRTGDPAEIAKKIDETKAEIAKKTDEIIGWLTDANDREAKFEAARKVFQNKNFAELFSPKQIAELLVAFKAQFFDLARRETTESTNKRLLLMLEHIKTFVKSRYPDFSEFLEQDGVREVLERSSTIKQAFKEEKIKEKKADQHHHLAIAEQVAKHVAKHVDAAAKKDQIGRASPNLVQRFRGLFRAPSDPSGSGPENKKRDILPTRQPSRGKK</sequence>
<reference evidence="2 3" key="1">
    <citation type="submission" date="2018-07" db="EMBL/GenBank/DDBJ databases">
        <title>Genomic Encyclopedia of Type Strains, Phase IV (KMG-IV): sequencing the most valuable type-strain genomes for metagenomic binning, comparative biology and taxonomic classification.</title>
        <authorList>
            <person name="Goeker M."/>
        </authorList>
    </citation>
    <scope>NUCLEOTIDE SEQUENCE [LARGE SCALE GENOMIC DNA]</scope>
    <source>
        <strain evidence="2 3">DSM 16500</strain>
    </source>
</reference>
<dbReference type="RefSeq" id="WP_114834549.1">
    <property type="nucleotide sequence ID" value="NZ_LR699114.1"/>
</dbReference>
<evidence type="ECO:0000256" key="1">
    <source>
        <dbReference type="SAM" id="MobiDB-lite"/>
    </source>
</evidence>
<evidence type="ECO:0000313" key="2">
    <source>
        <dbReference type="EMBL" id="RDI42685.1"/>
    </source>
</evidence>
<comment type="caution">
    <text evidence="2">The sequence shown here is derived from an EMBL/GenBank/DDBJ whole genome shotgun (WGS) entry which is preliminary data.</text>
</comment>
<name>A0A370GFV8_9COXI</name>
<organism evidence="2 3">
    <name type="scientific">Aquicella lusitana</name>
    <dbReference type="NCBI Taxonomy" id="254246"/>
    <lineage>
        <taxon>Bacteria</taxon>
        <taxon>Pseudomonadati</taxon>
        <taxon>Pseudomonadota</taxon>
        <taxon>Gammaproteobacteria</taxon>
        <taxon>Legionellales</taxon>
        <taxon>Coxiellaceae</taxon>
        <taxon>Aquicella</taxon>
    </lineage>
</organism>
<dbReference type="Proteomes" id="UP000254720">
    <property type="component" value="Unassembled WGS sequence"/>
</dbReference>